<evidence type="ECO:0000259" key="1">
    <source>
        <dbReference type="Pfam" id="PF07791"/>
    </source>
</evidence>
<accession>A0A363NUQ9</accession>
<proteinExistence type="predicted"/>
<sequence length="186" mass="21088">MNYFLEVKSKPNLPFKYSLTNQINGSYLAVGKFIADAEGTSLIYEDAENSEVAYESLITLDVLTTVGGGILISERFKKLIEAHCKTDVQLFETAFIYKEQKNTSYFALNVFNKVDCYDLDQSVYSKHPVDGSYKFSKTVLKTDPLEEYGYQYHIVRSAENNKIVVSGQLKKILEDNKINSIGFKKG</sequence>
<name>A0A363NUQ9_9SPHI</name>
<dbReference type="Pfam" id="PF07791">
    <property type="entry name" value="Imm11"/>
    <property type="match status" value="1"/>
</dbReference>
<comment type="caution">
    <text evidence="2">The sequence shown here is derived from an EMBL/GenBank/DDBJ whole genome shotgun (WGS) entry which is preliminary data.</text>
</comment>
<dbReference type="EMBL" id="QCXX01000003">
    <property type="protein sequence ID" value="PUV24555.1"/>
    <property type="molecule type" value="Genomic_DNA"/>
</dbReference>
<evidence type="ECO:0000313" key="2">
    <source>
        <dbReference type="EMBL" id="PUV24555.1"/>
    </source>
</evidence>
<evidence type="ECO:0000313" key="3">
    <source>
        <dbReference type="Proteomes" id="UP000250831"/>
    </source>
</evidence>
<keyword evidence="3" id="KW-1185">Reference proteome</keyword>
<dbReference type="RefSeq" id="WP_108634483.1">
    <property type="nucleotide sequence ID" value="NZ_QCXX01000003.1"/>
</dbReference>
<feature type="domain" description="Immunity MXAN-0049 protein" evidence="1">
    <location>
        <begin position="59"/>
        <end position="185"/>
    </location>
</feature>
<dbReference type="InterPro" id="IPR012433">
    <property type="entry name" value="Imm11"/>
</dbReference>
<dbReference type="Proteomes" id="UP000250831">
    <property type="component" value="Unassembled WGS sequence"/>
</dbReference>
<dbReference type="OrthoDB" id="6932018at2"/>
<reference evidence="2 3" key="1">
    <citation type="submission" date="2018-04" db="EMBL/GenBank/DDBJ databases">
        <title>Sphingobacterium sp. M46 Genome.</title>
        <authorList>
            <person name="Cheng J."/>
            <person name="Li Y."/>
        </authorList>
    </citation>
    <scope>NUCLEOTIDE SEQUENCE [LARGE SCALE GENOMIC DNA]</scope>
    <source>
        <strain evidence="2 3">M46</strain>
    </source>
</reference>
<organism evidence="2 3">
    <name type="scientific">Sphingobacterium athyrii</name>
    <dbReference type="NCBI Taxonomy" id="2152717"/>
    <lineage>
        <taxon>Bacteria</taxon>
        <taxon>Pseudomonadati</taxon>
        <taxon>Bacteroidota</taxon>
        <taxon>Sphingobacteriia</taxon>
        <taxon>Sphingobacteriales</taxon>
        <taxon>Sphingobacteriaceae</taxon>
        <taxon>Sphingobacterium</taxon>
    </lineage>
</organism>
<gene>
    <name evidence="2" type="ORF">DCO56_14535</name>
</gene>
<dbReference type="AlphaFoldDB" id="A0A363NUQ9"/>
<protein>
    <recommendedName>
        <fullName evidence="1">Immunity MXAN-0049 protein domain-containing protein</fullName>
    </recommendedName>
</protein>